<dbReference type="RefSeq" id="WP_259478798.1">
    <property type="nucleotide sequence ID" value="NZ_BAAAQY010000003.1"/>
</dbReference>
<evidence type="ECO:0000259" key="2">
    <source>
        <dbReference type="Pfam" id="PF01738"/>
    </source>
</evidence>
<dbReference type="PROSITE" id="PS51257">
    <property type="entry name" value="PROKAR_LIPOPROTEIN"/>
    <property type="match status" value="1"/>
</dbReference>
<dbReference type="Gene3D" id="3.40.50.1820">
    <property type="entry name" value="alpha/beta hydrolase"/>
    <property type="match status" value="2"/>
</dbReference>
<keyword evidence="1" id="KW-0732">Signal</keyword>
<dbReference type="Pfam" id="PF01738">
    <property type="entry name" value="DLH"/>
    <property type="match status" value="1"/>
</dbReference>
<keyword evidence="4" id="KW-1185">Reference proteome</keyword>
<gene>
    <name evidence="3" type="ORF">GCM10009851_12940</name>
</gene>
<dbReference type="SUPFAM" id="SSF53474">
    <property type="entry name" value="alpha/beta-Hydrolases"/>
    <property type="match status" value="1"/>
</dbReference>
<reference evidence="3 4" key="1">
    <citation type="journal article" date="2019" name="Int. J. Syst. Evol. Microbiol.">
        <title>The Global Catalogue of Microorganisms (GCM) 10K type strain sequencing project: providing services to taxonomists for standard genome sequencing and annotation.</title>
        <authorList>
            <consortium name="The Broad Institute Genomics Platform"/>
            <consortium name="The Broad Institute Genome Sequencing Center for Infectious Disease"/>
            <person name="Wu L."/>
            <person name="Ma J."/>
        </authorList>
    </citation>
    <scope>NUCLEOTIDE SEQUENCE [LARGE SCALE GENOMIC DNA]</scope>
    <source>
        <strain evidence="3 4">JCM 16117</strain>
    </source>
</reference>
<feature type="signal peptide" evidence="1">
    <location>
        <begin position="1"/>
        <end position="20"/>
    </location>
</feature>
<feature type="domain" description="Dienelactone hydrolase" evidence="2">
    <location>
        <begin position="128"/>
        <end position="230"/>
    </location>
</feature>
<feature type="chain" id="PRO_5046061520" description="Dienelactone hydrolase domain-containing protein" evidence="1">
    <location>
        <begin position="21"/>
        <end position="252"/>
    </location>
</feature>
<dbReference type="Proteomes" id="UP001500929">
    <property type="component" value="Unassembled WGS sequence"/>
</dbReference>
<accession>A0ABN3DFD1</accession>
<evidence type="ECO:0000256" key="1">
    <source>
        <dbReference type="SAM" id="SignalP"/>
    </source>
</evidence>
<organism evidence="3 4">
    <name type="scientific">Herbiconiux moechotypicola</name>
    <dbReference type="NCBI Taxonomy" id="637393"/>
    <lineage>
        <taxon>Bacteria</taxon>
        <taxon>Bacillati</taxon>
        <taxon>Actinomycetota</taxon>
        <taxon>Actinomycetes</taxon>
        <taxon>Micrococcales</taxon>
        <taxon>Microbacteriaceae</taxon>
        <taxon>Herbiconiux</taxon>
    </lineage>
</organism>
<comment type="caution">
    <text evidence="3">The sequence shown here is derived from an EMBL/GenBank/DDBJ whole genome shotgun (WGS) entry which is preliminary data.</text>
</comment>
<name>A0ABN3DFD1_9MICO</name>
<sequence>MILFRRGFVVLCLMVAFGLAACSAGSDERSVPSSNPEVSGSGTVPDFVLDTDPSAVSGCVEAGDITLVLDSPGVPAEALTFGEGDRAVILGHQAEQGPCAWAAFGRELAAQGWRVFIPELNHEPLPLLQASVDWLTGNGVTSFALVGASMGGAFALSAAPDLAPEPSEVVAISSPASYGPADALGNIGRIGVPVTLIAAEDDDDFAEQAQLMNDQNADAELVIVPGSAHGTDLLDANTDVRGAVLASLEAVR</sequence>
<proteinExistence type="predicted"/>
<protein>
    <recommendedName>
        <fullName evidence="2">Dienelactone hydrolase domain-containing protein</fullName>
    </recommendedName>
</protein>
<dbReference type="EMBL" id="BAAAQY010000003">
    <property type="protein sequence ID" value="GAA2229709.1"/>
    <property type="molecule type" value="Genomic_DNA"/>
</dbReference>
<dbReference type="InterPro" id="IPR002925">
    <property type="entry name" value="Dienelactn_hydro"/>
</dbReference>
<evidence type="ECO:0000313" key="4">
    <source>
        <dbReference type="Proteomes" id="UP001500929"/>
    </source>
</evidence>
<evidence type="ECO:0000313" key="3">
    <source>
        <dbReference type="EMBL" id="GAA2229709.1"/>
    </source>
</evidence>
<dbReference type="InterPro" id="IPR029058">
    <property type="entry name" value="AB_hydrolase_fold"/>
</dbReference>